<feature type="transmembrane region" description="Helical" evidence="2">
    <location>
        <begin position="215"/>
        <end position="235"/>
    </location>
</feature>
<dbReference type="Gene3D" id="1.20.1250.20">
    <property type="entry name" value="MFS general substrate transporter like domains"/>
    <property type="match status" value="2"/>
</dbReference>
<evidence type="ECO:0000256" key="2">
    <source>
        <dbReference type="SAM" id="Phobius"/>
    </source>
</evidence>
<dbReference type="InterPro" id="IPR020846">
    <property type="entry name" value="MFS_dom"/>
</dbReference>
<feature type="transmembrane region" description="Helical" evidence="2">
    <location>
        <begin position="380"/>
        <end position="401"/>
    </location>
</feature>
<dbReference type="AlphaFoldDB" id="A0A0N5D3E7"/>
<dbReference type="GO" id="GO:0016020">
    <property type="term" value="C:membrane"/>
    <property type="evidence" value="ECO:0007669"/>
    <property type="project" value="UniProtKB-SubCell"/>
</dbReference>
<dbReference type="Proteomes" id="UP000276776">
    <property type="component" value="Unassembled WGS sequence"/>
</dbReference>
<reference evidence="4 5" key="2">
    <citation type="submission" date="2018-11" db="EMBL/GenBank/DDBJ databases">
        <authorList>
            <consortium name="Pathogen Informatics"/>
        </authorList>
    </citation>
    <scope>NUCLEOTIDE SEQUENCE [LARGE SCALE GENOMIC DNA]</scope>
</reference>
<dbReference type="STRING" id="103827.A0A0N5D3E7"/>
<dbReference type="SUPFAM" id="SSF103473">
    <property type="entry name" value="MFS general substrate transporter"/>
    <property type="match status" value="1"/>
</dbReference>
<dbReference type="Pfam" id="PF07690">
    <property type="entry name" value="MFS_1"/>
    <property type="match status" value="1"/>
</dbReference>
<evidence type="ECO:0000313" key="4">
    <source>
        <dbReference type="EMBL" id="VDN04901.1"/>
    </source>
</evidence>
<reference evidence="6" key="1">
    <citation type="submission" date="2017-02" db="UniProtKB">
        <authorList>
            <consortium name="WormBaseParasite"/>
        </authorList>
    </citation>
    <scope>IDENTIFICATION</scope>
</reference>
<feature type="transmembrane region" description="Helical" evidence="2">
    <location>
        <begin position="449"/>
        <end position="469"/>
    </location>
</feature>
<name>A0A0N5D3E7_THECL</name>
<feature type="transmembrane region" description="Helical" evidence="2">
    <location>
        <begin position="311"/>
        <end position="333"/>
    </location>
</feature>
<keyword evidence="2" id="KW-0472">Membrane</keyword>
<evidence type="ECO:0000313" key="6">
    <source>
        <dbReference type="WBParaSite" id="TCLT_0000745501-mRNA-1"/>
    </source>
</evidence>
<dbReference type="OrthoDB" id="2985014at2759"/>
<feature type="transmembrane region" description="Helical" evidence="2">
    <location>
        <begin position="413"/>
        <end position="437"/>
    </location>
</feature>
<organism evidence="6">
    <name type="scientific">Thelazia callipaeda</name>
    <name type="common">Oriental eyeworm</name>
    <name type="synonym">Parasitic nematode</name>
    <dbReference type="NCBI Taxonomy" id="103827"/>
    <lineage>
        <taxon>Eukaryota</taxon>
        <taxon>Metazoa</taxon>
        <taxon>Ecdysozoa</taxon>
        <taxon>Nematoda</taxon>
        <taxon>Chromadorea</taxon>
        <taxon>Rhabditida</taxon>
        <taxon>Spirurina</taxon>
        <taxon>Spiruromorpha</taxon>
        <taxon>Thelazioidea</taxon>
        <taxon>Thelaziidae</taxon>
        <taxon>Thelazia</taxon>
    </lineage>
</organism>
<feature type="transmembrane region" description="Helical" evidence="2">
    <location>
        <begin position="128"/>
        <end position="150"/>
    </location>
</feature>
<evidence type="ECO:0000259" key="3">
    <source>
        <dbReference type="PROSITE" id="PS50850"/>
    </source>
</evidence>
<accession>A0A0N5D3E7</accession>
<dbReference type="OMA" id="TNCGGFY"/>
<feature type="transmembrane region" description="Helical" evidence="2">
    <location>
        <begin position="354"/>
        <end position="374"/>
    </location>
</feature>
<evidence type="ECO:0000313" key="5">
    <source>
        <dbReference type="Proteomes" id="UP000276776"/>
    </source>
</evidence>
<gene>
    <name evidence="4" type="ORF">TCLT_LOCUS7444</name>
</gene>
<dbReference type="EMBL" id="UYYF01004508">
    <property type="protein sequence ID" value="VDN04901.1"/>
    <property type="molecule type" value="Genomic_DNA"/>
</dbReference>
<feature type="transmembrane region" description="Helical" evidence="2">
    <location>
        <begin position="277"/>
        <end position="299"/>
    </location>
</feature>
<dbReference type="InterPro" id="IPR011701">
    <property type="entry name" value="MFS"/>
</dbReference>
<dbReference type="PROSITE" id="PS50850">
    <property type="entry name" value="MFS"/>
    <property type="match status" value="1"/>
</dbReference>
<feature type="transmembrane region" description="Helical" evidence="2">
    <location>
        <begin position="16"/>
        <end position="40"/>
    </location>
</feature>
<dbReference type="InterPro" id="IPR036259">
    <property type="entry name" value="MFS_trans_sf"/>
</dbReference>
<sequence>MRTGNKGGLLEHRIRYIILLLGWICLASIFSNTIILYFTFICMSGPVSNNQTSDTVTIVKSISRNLNYDQREKSTLLWALGLGTFIGVWPFNYLYLHFGARYVFFGAGLLSAFSTALIPTTAYMSLTWFAIVRVFQGIAYAADFAAIGIITVRWASLKQNGLFIAVLTSFNSLSTIVTNSVSGLKCKSNYFLNFNSNISQFAQFSLCESSLGWPAVYYMHSAFGLFIFIVWLSFYRDQPEMHKNISEIELEKIYREKSNGYRSDNKIPYLAIIKNPVILTVWFNAFVEIVSGLFLLSYGPTYLKFVLKFRFAFFSIEGTGFLVALQGLSFLPVRIIAGFMSDKIKCMKEYQKMVLFNSLSLVGAGVLYSILGFIPINYPVTSVIVIAATHAVMAFNVGGFYKCGTFVARQYSHFVISNIQFIKCFALFISPLFVAIFVSEDSAQEQWRIIFIIMAISLLVANIIFCFLATDKAGKFTILPSTEKKQTICIATVS</sequence>
<keyword evidence="2" id="KW-0812">Transmembrane</keyword>
<dbReference type="PANTHER" id="PTHR45757">
    <property type="entry name" value="PROTEIN CBG23364-RELATED"/>
    <property type="match status" value="1"/>
</dbReference>
<feature type="domain" description="Major facilitator superfamily (MFS) profile" evidence="3">
    <location>
        <begin position="17"/>
        <end position="473"/>
    </location>
</feature>
<keyword evidence="5" id="KW-1185">Reference proteome</keyword>
<feature type="transmembrane region" description="Helical" evidence="2">
    <location>
        <begin position="102"/>
        <end position="122"/>
    </location>
</feature>
<keyword evidence="2" id="KW-1133">Transmembrane helix</keyword>
<dbReference type="PANTHER" id="PTHR45757:SF17">
    <property type="entry name" value="MAJOR FACILITATOR SUPERFAMILY (MFS) PROFILE DOMAIN-CONTAINING PROTEIN"/>
    <property type="match status" value="1"/>
</dbReference>
<evidence type="ECO:0000256" key="1">
    <source>
        <dbReference type="ARBA" id="ARBA00004141"/>
    </source>
</evidence>
<protein>
    <submittedName>
        <fullName evidence="6">MFS domain-containing protein</fullName>
    </submittedName>
</protein>
<comment type="subcellular location">
    <subcellularLocation>
        <location evidence="1">Membrane</location>
        <topology evidence="1">Multi-pass membrane protein</topology>
    </subcellularLocation>
</comment>
<feature type="transmembrane region" description="Helical" evidence="2">
    <location>
        <begin position="162"/>
        <end position="182"/>
    </location>
</feature>
<proteinExistence type="predicted"/>
<dbReference type="WBParaSite" id="TCLT_0000745501-mRNA-1">
    <property type="protein sequence ID" value="TCLT_0000745501-mRNA-1"/>
    <property type="gene ID" value="TCLT_0000745501"/>
</dbReference>
<feature type="transmembrane region" description="Helical" evidence="2">
    <location>
        <begin position="76"/>
        <end position="95"/>
    </location>
</feature>
<dbReference type="GO" id="GO:0022857">
    <property type="term" value="F:transmembrane transporter activity"/>
    <property type="evidence" value="ECO:0007669"/>
    <property type="project" value="InterPro"/>
</dbReference>